<dbReference type="Proteomes" id="UP001445335">
    <property type="component" value="Unassembled WGS sequence"/>
</dbReference>
<feature type="region of interest" description="Disordered" evidence="1">
    <location>
        <begin position="1"/>
        <end position="64"/>
    </location>
</feature>
<evidence type="ECO:0000313" key="3">
    <source>
        <dbReference type="Proteomes" id="UP001445335"/>
    </source>
</evidence>
<proteinExistence type="predicted"/>
<evidence type="ECO:0000313" key="2">
    <source>
        <dbReference type="EMBL" id="KAK9842037.1"/>
    </source>
</evidence>
<gene>
    <name evidence="2" type="ORF">WJX81_005422</name>
</gene>
<evidence type="ECO:0000256" key="1">
    <source>
        <dbReference type="SAM" id="MobiDB-lite"/>
    </source>
</evidence>
<reference evidence="2 3" key="1">
    <citation type="journal article" date="2024" name="Nat. Commun.">
        <title>Phylogenomics reveals the evolutionary origins of lichenization in chlorophyte algae.</title>
        <authorList>
            <person name="Puginier C."/>
            <person name="Libourel C."/>
            <person name="Otte J."/>
            <person name="Skaloud P."/>
            <person name="Haon M."/>
            <person name="Grisel S."/>
            <person name="Petersen M."/>
            <person name="Berrin J.G."/>
            <person name="Delaux P.M."/>
            <person name="Dal Grande F."/>
            <person name="Keller J."/>
        </authorList>
    </citation>
    <scope>NUCLEOTIDE SEQUENCE [LARGE SCALE GENOMIC DNA]</scope>
    <source>
        <strain evidence="2 3">SAG 245.80</strain>
    </source>
</reference>
<sequence length="264" mass="28752">MLVRPDVSYRRAPVRSRRLAARAAADREVARRPELRNLPPAPPTFSPPPPPPPPPPPVEEAGPNGPRRAVLLGLLLGGSSLWWKYINSQMPEMYRDKAGVHYMVTRGGNKVAVTVDKQGRAYFVDKAGDLYYDSGNQKIGFYVVDTQDQIFNVYLGSDGEPRRVKVGDLRDLGTVRVTDLGGIPVSNLQSASRARRRSAITAFPDPDAGGVVLPPNTPFTQGPDGKVAPPRMLEEGGVVLQEKRGWWPFGKPKDSGGPLQAGNE</sequence>
<feature type="region of interest" description="Disordered" evidence="1">
    <location>
        <begin position="245"/>
        <end position="264"/>
    </location>
</feature>
<dbReference type="EMBL" id="JALJOU010000009">
    <property type="protein sequence ID" value="KAK9842037.1"/>
    <property type="molecule type" value="Genomic_DNA"/>
</dbReference>
<organism evidence="2 3">
    <name type="scientific">Elliptochloris bilobata</name>
    <dbReference type="NCBI Taxonomy" id="381761"/>
    <lineage>
        <taxon>Eukaryota</taxon>
        <taxon>Viridiplantae</taxon>
        <taxon>Chlorophyta</taxon>
        <taxon>core chlorophytes</taxon>
        <taxon>Trebouxiophyceae</taxon>
        <taxon>Trebouxiophyceae incertae sedis</taxon>
        <taxon>Elliptochloris clade</taxon>
        <taxon>Elliptochloris</taxon>
    </lineage>
</organism>
<keyword evidence="3" id="KW-1185">Reference proteome</keyword>
<dbReference type="SUPFAM" id="SSF101447">
    <property type="entry name" value="Formin homology 2 domain (FH2 domain)"/>
    <property type="match status" value="1"/>
</dbReference>
<feature type="compositionally biased region" description="Basic and acidic residues" evidence="1">
    <location>
        <begin position="24"/>
        <end position="35"/>
    </location>
</feature>
<accession>A0AAW1S7Q9</accession>
<name>A0AAW1S7Q9_9CHLO</name>
<protein>
    <submittedName>
        <fullName evidence="2">Uncharacterized protein</fullName>
    </submittedName>
</protein>
<comment type="caution">
    <text evidence="2">The sequence shown here is derived from an EMBL/GenBank/DDBJ whole genome shotgun (WGS) entry which is preliminary data.</text>
</comment>
<feature type="compositionally biased region" description="Pro residues" evidence="1">
    <location>
        <begin position="39"/>
        <end position="58"/>
    </location>
</feature>
<dbReference type="AlphaFoldDB" id="A0AAW1S7Q9"/>